<dbReference type="CDD" id="cd13580">
    <property type="entry name" value="PBP2_AlgQ_like_1"/>
    <property type="match status" value="1"/>
</dbReference>
<dbReference type="Proteomes" id="UP000615455">
    <property type="component" value="Unassembled WGS sequence"/>
</dbReference>
<keyword evidence="2 6" id="KW-0732">Signal</keyword>
<evidence type="ECO:0000256" key="6">
    <source>
        <dbReference type="SAM" id="SignalP"/>
    </source>
</evidence>
<evidence type="ECO:0000256" key="3">
    <source>
        <dbReference type="ARBA" id="ARBA00023136"/>
    </source>
</evidence>
<organism evidence="7 8">
    <name type="scientific">Paenibacillus marchantiophytorum</name>
    <dbReference type="NCBI Taxonomy" id="1619310"/>
    <lineage>
        <taxon>Bacteria</taxon>
        <taxon>Bacillati</taxon>
        <taxon>Bacillota</taxon>
        <taxon>Bacilli</taxon>
        <taxon>Bacillales</taxon>
        <taxon>Paenibacillaceae</taxon>
        <taxon>Paenibacillus</taxon>
    </lineage>
</organism>
<dbReference type="RefSeq" id="WP_189014855.1">
    <property type="nucleotide sequence ID" value="NZ_BMHE01000024.1"/>
</dbReference>
<keyword evidence="3" id="KW-0472">Membrane</keyword>
<dbReference type="PROSITE" id="PS51257">
    <property type="entry name" value="PROKAR_LIPOPROTEIN"/>
    <property type="match status" value="1"/>
</dbReference>
<keyword evidence="1" id="KW-1003">Cell membrane</keyword>
<evidence type="ECO:0000313" key="7">
    <source>
        <dbReference type="EMBL" id="GFZ91936.1"/>
    </source>
</evidence>
<evidence type="ECO:0000256" key="1">
    <source>
        <dbReference type="ARBA" id="ARBA00022475"/>
    </source>
</evidence>
<dbReference type="SUPFAM" id="SSF53850">
    <property type="entry name" value="Periplasmic binding protein-like II"/>
    <property type="match status" value="1"/>
</dbReference>
<comment type="caution">
    <text evidence="7">The sequence shown here is derived from an EMBL/GenBank/DDBJ whole genome shotgun (WGS) entry which is preliminary data.</text>
</comment>
<dbReference type="EMBL" id="BMHE01000024">
    <property type="protein sequence ID" value="GFZ91936.1"/>
    <property type="molecule type" value="Genomic_DNA"/>
</dbReference>
<reference evidence="8" key="1">
    <citation type="journal article" date="2019" name="Int. J. Syst. Evol. Microbiol.">
        <title>The Global Catalogue of Microorganisms (GCM) 10K type strain sequencing project: providing services to taxonomists for standard genome sequencing and annotation.</title>
        <authorList>
            <consortium name="The Broad Institute Genomics Platform"/>
            <consortium name="The Broad Institute Genome Sequencing Center for Infectious Disease"/>
            <person name="Wu L."/>
            <person name="Ma J."/>
        </authorList>
    </citation>
    <scope>NUCLEOTIDE SEQUENCE [LARGE SCALE GENOMIC DNA]</scope>
    <source>
        <strain evidence="8">CGMCC 1.15043</strain>
    </source>
</reference>
<feature type="signal peptide" evidence="6">
    <location>
        <begin position="1"/>
        <end position="22"/>
    </location>
</feature>
<keyword evidence="5" id="KW-0449">Lipoprotein</keyword>
<evidence type="ECO:0000256" key="2">
    <source>
        <dbReference type="ARBA" id="ARBA00022729"/>
    </source>
</evidence>
<dbReference type="PANTHER" id="PTHR43649">
    <property type="entry name" value="ARABINOSE-BINDING PROTEIN-RELATED"/>
    <property type="match status" value="1"/>
</dbReference>
<dbReference type="Gene3D" id="3.40.190.10">
    <property type="entry name" value="Periplasmic binding protein-like II"/>
    <property type="match status" value="2"/>
</dbReference>
<sequence length="519" mass="58058">MKKMNKVLSVMCATCLVGIVVAGCSSNKEASSSTTIPKKSPVTFNMFFNYGIPEYPENGGEARAKIIAQMEKAGLQGIDYKISMISGDEYKTKLNLMVSSSDIPDYFSVDTTQLAQYVNQGLLKPLDDLLAKAPHLMKYIPKERWEGVKFDGKIYAIPQGVRSESFNSPNTTGLLVRQDWLDNLGLKQPTTLNELHDVMKAFTKNDPDKNGQNDTYGLGGNKTTLFNTVFGAFGIALSSYGTTGPIFWTEKDGKIVKSFVTPETKQALAVLQQWYKEGLIDPEFPVMEGKQGESRVINSKVGVFEGDAFAINANGGGFYSSLLKVLPTAELVMINRVKGPDGKLGWSEVNPYSGGALRAVSTKAKDPERLIEMLDWSVSDDPNGGVDLLTYGEENVDYTYDKAKNMITQKSNYSDLYKKGFSNPVRFVQVTDRRWTDDHVRAALDIASKDIIKNQLWKTVPAELDYPDLEKKLWTEYFVKIVTGVWTLDKFDEFVQKYYQQGGQKIEQQANEEWKKTKK</sequence>
<evidence type="ECO:0000256" key="4">
    <source>
        <dbReference type="ARBA" id="ARBA00023139"/>
    </source>
</evidence>
<keyword evidence="4" id="KW-0564">Palmitate</keyword>
<accession>A0ABQ1EXH9</accession>
<dbReference type="Pfam" id="PF13416">
    <property type="entry name" value="SBP_bac_8"/>
    <property type="match status" value="1"/>
</dbReference>
<protein>
    <submittedName>
        <fullName evidence="7">ABC transporter peptide-binding protein YtcQ</fullName>
    </submittedName>
</protein>
<keyword evidence="8" id="KW-1185">Reference proteome</keyword>
<proteinExistence type="predicted"/>
<dbReference type="PANTHER" id="PTHR43649:SF33">
    <property type="entry name" value="POLYGALACTURONAN_RHAMNOGALACTURONAN-BINDING PROTEIN YTCQ"/>
    <property type="match status" value="1"/>
</dbReference>
<dbReference type="InterPro" id="IPR006059">
    <property type="entry name" value="SBP"/>
</dbReference>
<name>A0ABQ1EXH9_9BACL</name>
<gene>
    <name evidence="7" type="primary">ytcQ</name>
    <name evidence="7" type="ORF">GCM10008018_42830</name>
</gene>
<dbReference type="InterPro" id="IPR050490">
    <property type="entry name" value="Bact_solute-bd_prot1"/>
</dbReference>
<evidence type="ECO:0000256" key="5">
    <source>
        <dbReference type="ARBA" id="ARBA00023288"/>
    </source>
</evidence>
<feature type="chain" id="PRO_5045314685" evidence="6">
    <location>
        <begin position="23"/>
        <end position="519"/>
    </location>
</feature>
<evidence type="ECO:0000313" key="8">
    <source>
        <dbReference type="Proteomes" id="UP000615455"/>
    </source>
</evidence>